<reference evidence="1" key="1">
    <citation type="submission" date="2018-05" db="EMBL/GenBank/DDBJ databases">
        <authorList>
            <person name="Lanie J.A."/>
            <person name="Ng W.-L."/>
            <person name="Kazmierczak K.M."/>
            <person name="Andrzejewski T.M."/>
            <person name="Davidsen T.M."/>
            <person name="Wayne K.J."/>
            <person name="Tettelin H."/>
            <person name="Glass J.I."/>
            <person name="Rusch D."/>
            <person name="Podicherti R."/>
            <person name="Tsui H.-C.T."/>
            <person name="Winkler M.E."/>
        </authorList>
    </citation>
    <scope>NUCLEOTIDE SEQUENCE</scope>
</reference>
<evidence type="ECO:0000313" key="1">
    <source>
        <dbReference type="EMBL" id="SVE26474.1"/>
    </source>
</evidence>
<sequence length="34" mass="3687">MNDVVRRYMAMPTTSLVMVTKGPALIAGSMLAFI</sequence>
<gene>
    <name evidence="1" type="ORF">METZ01_LOCUS479328</name>
</gene>
<organism evidence="1">
    <name type="scientific">marine metagenome</name>
    <dbReference type="NCBI Taxonomy" id="408172"/>
    <lineage>
        <taxon>unclassified sequences</taxon>
        <taxon>metagenomes</taxon>
        <taxon>ecological metagenomes</taxon>
    </lineage>
</organism>
<dbReference type="AlphaFoldDB" id="A0A383C2R4"/>
<accession>A0A383C2R4</accession>
<protein>
    <submittedName>
        <fullName evidence="1">Uncharacterized protein</fullName>
    </submittedName>
</protein>
<name>A0A383C2R4_9ZZZZ</name>
<dbReference type="EMBL" id="UINC01205342">
    <property type="protein sequence ID" value="SVE26474.1"/>
    <property type="molecule type" value="Genomic_DNA"/>
</dbReference>
<feature type="non-terminal residue" evidence="1">
    <location>
        <position position="34"/>
    </location>
</feature>
<proteinExistence type="predicted"/>